<dbReference type="KEGG" id="stac:ABII15_14040"/>
<sequence>MPELELLPPAAAAAALTAAGEPARGLLGLDPVTQNEALLARELTRREAAVFRYGDTVLGCRVNAEQPRQSEVASTTADPAALGALLDFLHAYKRCVSFVALVPDALDISGYTALGFTEVGLLREHRFAAGRYHDVRVLHGTHGVTASDRRPAAV</sequence>
<evidence type="ECO:0008006" key="2">
    <source>
        <dbReference type="Google" id="ProtNLM"/>
    </source>
</evidence>
<dbReference type="AlphaFoldDB" id="A0AAU8IRY0"/>
<protein>
    <recommendedName>
        <fullName evidence="2">GNAT family N-acetyltransferase</fullName>
    </recommendedName>
</protein>
<proteinExistence type="predicted"/>
<gene>
    <name evidence="1" type="ORF">ABII15_14040</name>
</gene>
<dbReference type="EMBL" id="CP159534">
    <property type="protein sequence ID" value="XCJ71027.1"/>
    <property type="molecule type" value="Genomic_DNA"/>
</dbReference>
<accession>A0AAU8IRY0</accession>
<evidence type="ECO:0000313" key="1">
    <source>
        <dbReference type="EMBL" id="XCJ71027.1"/>
    </source>
</evidence>
<reference evidence="1" key="1">
    <citation type="submission" date="2024-06" db="EMBL/GenBank/DDBJ databases">
        <title>Streptomyces sp. strain HUAS MG91 genome sequences.</title>
        <authorList>
            <person name="Mo P."/>
        </authorList>
    </citation>
    <scope>NUCLEOTIDE SEQUENCE</scope>
    <source>
        <strain evidence="1">HUAS MG91</strain>
    </source>
</reference>
<name>A0AAU8IRY0_9ACTN</name>
<dbReference type="RefSeq" id="WP_353942659.1">
    <property type="nucleotide sequence ID" value="NZ_CP159534.1"/>
</dbReference>
<organism evidence="1">
    <name type="scientific">Streptomyces tabacisoli</name>
    <dbReference type="NCBI Taxonomy" id="3156398"/>
    <lineage>
        <taxon>Bacteria</taxon>
        <taxon>Bacillati</taxon>
        <taxon>Actinomycetota</taxon>
        <taxon>Actinomycetes</taxon>
        <taxon>Kitasatosporales</taxon>
        <taxon>Streptomycetaceae</taxon>
        <taxon>Streptomyces</taxon>
    </lineage>
</organism>